<dbReference type="RefSeq" id="WP_054580488.1">
    <property type="nucleotide sequence ID" value="NZ_CP012808.1"/>
</dbReference>
<dbReference type="PANTHER" id="PTHR43065">
    <property type="entry name" value="SENSOR HISTIDINE KINASE"/>
    <property type="match status" value="1"/>
</dbReference>
<keyword evidence="8" id="KW-1185">Reference proteome</keyword>
<keyword evidence="4" id="KW-0472">Membrane</keyword>
<dbReference type="KEGG" id="aei:AOY20_02995"/>
<dbReference type="Gene3D" id="1.10.287.130">
    <property type="match status" value="1"/>
</dbReference>
<keyword evidence="7" id="KW-0808">Transferase</keyword>
<accession>A0A0N9VBY0</accession>
<dbReference type="PROSITE" id="PS50109">
    <property type="entry name" value="HIS_KIN"/>
    <property type="match status" value="1"/>
</dbReference>
<keyword evidence="3" id="KW-0597">Phosphoprotein</keyword>
<dbReference type="CDD" id="cd00082">
    <property type="entry name" value="HisKA"/>
    <property type="match status" value="1"/>
</dbReference>
<feature type="transmembrane region" description="Helical" evidence="4">
    <location>
        <begin position="153"/>
        <end position="173"/>
    </location>
</feature>
<evidence type="ECO:0000256" key="2">
    <source>
        <dbReference type="ARBA" id="ARBA00012438"/>
    </source>
</evidence>
<dbReference type="Gene3D" id="3.30.450.20">
    <property type="entry name" value="PAS domain"/>
    <property type="match status" value="1"/>
</dbReference>
<dbReference type="Pfam" id="PF00512">
    <property type="entry name" value="HisKA"/>
    <property type="match status" value="1"/>
</dbReference>
<comment type="catalytic activity">
    <reaction evidence="1">
        <text>ATP + protein L-histidine = ADP + protein N-phospho-L-histidine.</text>
        <dbReference type="EC" id="2.7.13.3"/>
    </reaction>
</comment>
<dbReference type="EC" id="2.7.13.3" evidence="2"/>
<name>A0A0N9VBY0_9GAMM</name>
<dbReference type="InterPro" id="IPR005467">
    <property type="entry name" value="His_kinase_dom"/>
</dbReference>
<dbReference type="SMART" id="SM00388">
    <property type="entry name" value="HisKA"/>
    <property type="match status" value="1"/>
</dbReference>
<dbReference type="InterPro" id="IPR036097">
    <property type="entry name" value="HisK_dim/P_sf"/>
</dbReference>
<keyword evidence="7" id="KW-0418">Kinase</keyword>
<evidence type="ECO:0000259" key="6">
    <source>
        <dbReference type="PROSITE" id="PS50112"/>
    </source>
</evidence>
<sequence>MLYHHTRLSQYHLGLWYGSYRCIIAVCLLIVFFSNTQSADTNYIFPQLYLLTLICYVILSSLQLISYIFFNLKINQNITLFFAIDVIVYSLLTFASHGSNFSVNLLFTITIFAASILLESKKALLITLIAVISVVYQYIVGSLFSIINLGQVGNSALLAIIFLFVYVGGQITIKRFRSLEKSNYRQSLELHQLQNINRHILEQIETGYLVLTQTGDMILSNPASRKLLGIPPSQETENVSLQYLQPDLFQRLDLATLQDGDKFQFTSRLAEYHTVIHIQELKVPQQTLVLLTIQDAKFLNQQVQQLKLAALGQLSASIAHEIRNPLAAIMQANQLYLQSSSIEQKQLTEMIDRQALRMNKIIEDTLGMAKNKETTPTRIELDYFLKYFLQEDLSDIYQKIRVESEPNLSILFDELQLRQILINLIRNAIKHNNPDYSYILLKTYKKQNVVRIEIQDFGSGVAQQDLNDLFKPFFSTDINGTGLGLYLSMSFCEANQAKLSYVEKEFGACFRIECSNLAVI</sequence>
<evidence type="ECO:0000256" key="1">
    <source>
        <dbReference type="ARBA" id="ARBA00000085"/>
    </source>
</evidence>
<dbReference type="InterPro" id="IPR000014">
    <property type="entry name" value="PAS"/>
</dbReference>
<dbReference type="InterPro" id="IPR004358">
    <property type="entry name" value="Sig_transdc_His_kin-like_C"/>
</dbReference>
<dbReference type="CDD" id="cd00075">
    <property type="entry name" value="HATPase"/>
    <property type="match status" value="1"/>
</dbReference>
<feature type="transmembrane region" description="Helical" evidence="4">
    <location>
        <begin position="125"/>
        <end position="147"/>
    </location>
</feature>
<dbReference type="Proteomes" id="UP000064939">
    <property type="component" value="Chromosome"/>
</dbReference>
<feature type="domain" description="Histidine kinase" evidence="5">
    <location>
        <begin position="317"/>
        <end position="518"/>
    </location>
</feature>
<evidence type="ECO:0000313" key="7">
    <source>
        <dbReference type="EMBL" id="ALH94585.1"/>
    </source>
</evidence>
<protein>
    <recommendedName>
        <fullName evidence="2">histidine kinase</fullName>
        <ecNumber evidence="2">2.7.13.3</ecNumber>
    </recommendedName>
</protein>
<feature type="transmembrane region" description="Helical" evidence="4">
    <location>
        <begin position="101"/>
        <end position="118"/>
    </location>
</feature>
<evidence type="ECO:0000313" key="8">
    <source>
        <dbReference type="Proteomes" id="UP000064939"/>
    </source>
</evidence>
<dbReference type="AlphaFoldDB" id="A0A0N9VBY0"/>
<keyword evidence="4" id="KW-1133">Transmembrane helix</keyword>
<keyword evidence="4" id="KW-0812">Transmembrane</keyword>
<organism evidence="7 8">
    <name type="scientific">Acinetobacter equi</name>
    <dbReference type="NCBI Taxonomy" id="1324350"/>
    <lineage>
        <taxon>Bacteria</taxon>
        <taxon>Pseudomonadati</taxon>
        <taxon>Pseudomonadota</taxon>
        <taxon>Gammaproteobacteria</taxon>
        <taxon>Moraxellales</taxon>
        <taxon>Moraxellaceae</taxon>
        <taxon>Acinetobacter</taxon>
    </lineage>
</organism>
<dbReference type="PROSITE" id="PS50112">
    <property type="entry name" value="PAS"/>
    <property type="match status" value="1"/>
</dbReference>
<evidence type="ECO:0000256" key="3">
    <source>
        <dbReference type="ARBA" id="ARBA00022553"/>
    </source>
</evidence>
<dbReference type="OrthoDB" id="9815750at2"/>
<dbReference type="EMBL" id="CP012808">
    <property type="protein sequence ID" value="ALH94585.1"/>
    <property type="molecule type" value="Genomic_DNA"/>
</dbReference>
<gene>
    <name evidence="7" type="ORF">AOY20_02995</name>
</gene>
<dbReference type="Gene3D" id="3.30.565.10">
    <property type="entry name" value="Histidine kinase-like ATPase, C-terminal domain"/>
    <property type="match status" value="1"/>
</dbReference>
<reference evidence="7 8" key="1">
    <citation type="journal article" date="2015" name="Int. J. Syst. Evol. Microbiol.">
        <title>Acinetobacter equi sp. nov. isolated from horse faeces.</title>
        <authorList>
            <person name="Poppel M.T."/>
            <person name="Skiebe E."/>
            <person name="Laue M."/>
            <person name="Bergmann H."/>
            <person name="Ebersberger I."/>
            <person name="Garn T."/>
            <person name="Fruth A."/>
            <person name="Baumgardt S."/>
            <person name="Busse H.J."/>
            <person name="Wilharm G."/>
        </authorList>
    </citation>
    <scope>NUCLEOTIDE SEQUENCE [LARGE SCALE GENOMIC DNA]</scope>
    <source>
        <strain evidence="7 8">114</strain>
    </source>
</reference>
<dbReference type="SUPFAM" id="SSF47384">
    <property type="entry name" value="Homodimeric domain of signal transducing histidine kinase"/>
    <property type="match status" value="1"/>
</dbReference>
<evidence type="ECO:0000256" key="4">
    <source>
        <dbReference type="SAM" id="Phobius"/>
    </source>
</evidence>
<dbReference type="SUPFAM" id="SSF55874">
    <property type="entry name" value="ATPase domain of HSP90 chaperone/DNA topoisomerase II/histidine kinase"/>
    <property type="match status" value="1"/>
</dbReference>
<dbReference type="GO" id="GO:0000155">
    <property type="term" value="F:phosphorelay sensor kinase activity"/>
    <property type="evidence" value="ECO:0007669"/>
    <property type="project" value="InterPro"/>
</dbReference>
<dbReference type="SMART" id="SM00387">
    <property type="entry name" value="HATPase_c"/>
    <property type="match status" value="1"/>
</dbReference>
<dbReference type="Pfam" id="PF02518">
    <property type="entry name" value="HATPase_c"/>
    <property type="match status" value="1"/>
</dbReference>
<dbReference type="PANTHER" id="PTHR43065:SF52">
    <property type="entry name" value="SENSOR PROTEIN KINASE PILS"/>
    <property type="match status" value="1"/>
</dbReference>
<feature type="domain" description="PAS" evidence="6">
    <location>
        <begin position="193"/>
        <end position="247"/>
    </location>
</feature>
<dbReference type="InterPro" id="IPR003661">
    <property type="entry name" value="HisK_dim/P_dom"/>
</dbReference>
<dbReference type="InterPro" id="IPR003594">
    <property type="entry name" value="HATPase_dom"/>
</dbReference>
<feature type="transmembrane region" description="Helical" evidence="4">
    <location>
        <begin position="77"/>
        <end position="95"/>
    </location>
</feature>
<evidence type="ECO:0000259" key="5">
    <source>
        <dbReference type="PROSITE" id="PS50109"/>
    </source>
</evidence>
<feature type="transmembrane region" description="Helical" evidence="4">
    <location>
        <begin position="48"/>
        <end position="70"/>
    </location>
</feature>
<dbReference type="InterPro" id="IPR036890">
    <property type="entry name" value="HATPase_C_sf"/>
</dbReference>
<dbReference type="PRINTS" id="PR00344">
    <property type="entry name" value="BCTRLSENSOR"/>
</dbReference>
<proteinExistence type="predicted"/>
<dbReference type="STRING" id="1324350.AOY20_02995"/>